<reference evidence="6" key="2">
    <citation type="submission" date="2017-02" db="UniProtKB">
        <authorList>
            <consortium name="WormBaseParasite"/>
        </authorList>
    </citation>
    <scope>IDENTIFICATION</scope>
</reference>
<dbReference type="GO" id="GO:0005634">
    <property type="term" value="C:nucleus"/>
    <property type="evidence" value="ECO:0007669"/>
    <property type="project" value="UniProtKB-SubCell"/>
</dbReference>
<feature type="compositionally biased region" description="Low complexity" evidence="3">
    <location>
        <begin position="152"/>
        <end position="175"/>
    </location>
</feature>
<dbReference type="InterPro" id="IPR023780">
    <property type="entry name" value="Chromo_domain"/>
</dbReference>
<dbReference type="PROSITE" id="PS50013">
    <property type="entry name" value="CHROMO_2"/>
    <property type="match status" value="1"/>
</dbReference>
<comment type="subcellular location">
    <subcellularLocation>
        <location evidence="1">Nucleus</location>
    </subcellularLocation>
</comment>
<feature type="region of interest" description="Disordered" evidence="3">
    <location>
        <begin position="148"/>
        <end position="186"/>
    </location>
</feature>
<evidence type="ECO:0000256" key="3">
    <source>
        <dbReference type="SAM" id="MobiDB-lite"/>
    </source>
</evidence>
<dbReference type="Gene3D" id="2.40.50.40">
    <property type="match status" value="1"/>
</dbReference>
<feature type="region of interest" description="Disordered" evidence="3">
    <location>
        <begin position="94"/>
        <end position="129"/>
    </location>
</feature>
<evidence type="ECO:0000256" key="1">
    <source>
        <dbReference type="ARBA" id="ARBA00004123"/>
    </source>
</evidence>
<dbReference type="PANTHER" id="PTHR22812">
    <property type="entry name" value="CHROMOBOX PROTEIN"/>
    <property type="match status" value="1"/>
</dbReference>
<reference evidence="5" key="1">
    <citation type="submission" date="2012-09" db="EMBL/GenBank/DDBJ databases">
        <authorList>
            <person name="Martin A.A."/>
        </authorList>
    </citation>
    <scope>NUCLEOTIDE SEQUENCE</scope>
</reference>
<evidence type="ECO:0000256" key="2">
    <source>
        <dbReference type="ARBA" id="ARBA00023242"/>
    </source>
</evidence>
<accession>A0A0K0CWH5</accession>
<dbReference type="WBParaSite" id="ACAC_0000180001-mRNA-1">
    <property type="protein sequence ID" value="ACAC_0000180001-mRNA-1"/>
    <property type="gene ID" value="ACAC_0000180001"/>
</dbReference>
<dbReference type="Proteomes" id="UP000035642">
    <property type="component" value="Unassembled WGS sequence"/>
</dbReference>
<keyword evidence="5" id="KW-1185">Reference proteome</keyword>
<proteinExistence type="predicted"/>
<keyword evidence="2" id="KW-0539">Nucleus</keyword>
<dbReference type="AlphaFoldDB" id="A0A0K0CWH5"/>
<feature type="domain" description="Chromo" evidence="4">
    <location>
        <begin position="37"/>
        <end position="83"/>
    </location>
</feature>
<protein>
    <submittedName>
        <fullName evidence="6">Chromo domain-containing protein</fullName>
    </submittedName>
</protein>
<dbReference type="Pfam" id="PF00385">
    <property type="entry name" value="Chromo"/>
    <property type="match status" value="1"/>
</dbReference>
<evidence type="ECO:0000259" key="4">
    <source>
        <dbReference type="PROSITE" id="PS50013"/>
    </source>
</evidence>
<name>A0A0K0CWH5_ANGCA</name>
<dbReference type="SMART" id="SM00298">
    <property type="entry name" value="CHROMO"/>
    <property type="match status" value="1"/>
</dbReference>
<dbReference type="InterPro" id="IPR000953">
    <property type="entry name" value="Chromo/chromo_shadow_dom"/>
</dbReference>
<dbReference type="SUPFAM" id="SSF54160">
    <property type="entry name" value="Chromo domain-like"/>
    <property type="match status" value="1"/>
</dbReference>
<organism evidence="5 6">
    <name type="scientific">Angiostrongylus cantonensis</name>
    <name type="common">Rat lungworm</name>
    <dbReference type="NCBI Taxonomy" id="6313"/>
    <lineage>
        <taxon>Eukaryota</taxon>
        <taxon>Metazoa</taxon>
        <taxon>Ecdysozoa</taxon>
        <taxon>Nematoda</taxon>
        <taxon>Chromadorea</taxon>
        <taxon>Rhabditida</taxon>
        <taxon>Rhabditina</taxon>
        <taxon>Rhabditomorpha</taxon>
        <taxon>Strongyloidea</taxon>
        <taxon>Metastrongylidae</taxon>
        <taxon>Angiostrongylus</taxon>
    </lineage>
</organism>
<sequence>MQSEHSPNGRQKRASLIKAAENIKKAVPKRRQHDDEFEVESIISHTVRNEQTLYTVTWVGYPGETTEVTEDDLKNCKELLQEYKGKLISCGSLETKTSGDDLASRPEDSKRRSTGRENRSERLSSSSLTKRVDRGDIVIETMRNADNAKVLNSTQKTKTKKNSNASKSNDASKSNGDTSSIPPNKRIRKAKHEIVPDAQLGYTNGCAVDAYKGFSNNYPEPVVLVSYKEPLPCGFESKQDEIVPIRLIAEVDPKVETTFRIDLFCFSLK</sequence>
<dbReference type="InterPro" id="IPR016197">
    <property type="entry name" value="Chromo-like_dom_sf"/>
</dbReference>
<evidence type="ECO:0000313" key="5">
    <source>
        <dbReference type="Proteomes" id="UP000035642"/>
    </source>
</evidence>
<dbReference type="STRING" id="6313.A0A0K0CWH5"/>
<evidence type="ECO:0000313" key="6">
    <source>
        <dbReference type="WBParaSite" id="ACAC_0000180001-mRNA-1"/>
    </source>
</evidence>
<dbReference type="InterPro" id="IPR051219">
    <property type="entry name" value="Heterochromatin_chromo-domain"/>
</dbReference>
<feature type="compositionally biased region" description="Basic and acidic residues" evidence="3">
    <location>
        <begin position="97"/>
        <end position="122"/>
    </location>
</feature>